<organism evidence="2 3">
    <name type="scientific">Meganyctiphanes norvegica</name>
    <name type="common">Northern krill</name>
    <name type="synonym">Thysanopoda norvegica</name>
    <dbReference type="NCBI Taxonomy" id="48144"/>
    <lineage>
        <taxon>Eukaryota</taxon>
        <taxon>Metazoa</taxon>
        <taxon>Ecdysozoa</taxon>
        <taxon>Arthropoda</taxon>
        <taxon>Crustacea</taxon>
        <taxon>Multicrustacea</taxon>
        <taxon>Malacostraca</taxon>
        <taxon>Eumalacostraca</taxon>
        <taxon>Eucarida</taxon>
        <taxon>Euphausiacea</taxon>
        <taxon>Euphausiidae</taxon>
        <taxon>Meganyctiphanes</taxon>
    </lineage>
</organism>
<name>A0AAV2QKE9_MEGNR</name>
<feature type="region of interest" description="Disordered" evidence="1">
    <location>
        <begin position="168"/>
        <end position="200"/>
    </location>
</feature>
<dbReference type="PROSITE" id="PS00018">
    <property type="entry name" value="EF_HAND_1"/>
    <property type="match status" value="1"/>
</dbReference>
<accession>A0AAV2QKE9</accession>
<feature type="compositionally biased region" description="Low complexity" evidence="1">
    <location>
        <begin position="79"/>
        <end position="101"/>
    </location>
</feature>
<feature type="region of interest" description="Disordered" evidence="1">
    <location>
        <begin position="26"/>
        <end position="107"/>
    </location>
</feature>
<evidence type="ECO:0000256" key="1">
    <source>
        <dbReference type="SAM" id="MobiDB-lite"/>
    </source>
</evidence>
<feature type="compositionally biased region" description="Basic and acidic residues" evidence="1">
    <location>
        <begin position="26"/>
        <end position="51"/>
    </location>
</feature>
<comment type="caution">
    <text evidence="2">The sequence shown here is derived from an EMBL/GenBank/DDBJ whole genome shotgun (WGS) entry which is preliminary data.</text>
</comment>
<reference evidence="2 3" key="1">
    <citation type="submission" date="2024-05" db="EMBL/GenBank/DDBJ databases">
        <authorList>
            <person name="Wallberg A."/>
        </authorList>
    </citation>
    <scope>NUCLEOTIDE SEQUENCE [LARGE SCALE GENOMIC DNA]</scope>
</reference>
<keyword evidence="3" id="KW-1185">Reference proteome</keyword>
<gene>
    <name evidence="2" type="ORF">MNOR_LOCUS13862</name>
</gene>
<dbReference type="Proteomes" id="UP001497623">
    <property type="component" value="Unassembled WGS sequence"/>
</dbReference>
<sequence>MVGGLPLDADASRLLDPRDLQDVLNRIPDHELTQLFDDGKGSDYEGSGEEKSDIDDAEACGSSGGSGGGSSRGGATNPTSATTEAASGSSSKGPPSNINSSVLGEDGTTLSLDESTFNELVAGNIPIDSIISSSFNQQELNTISQALSNIVEDSNINLSGYELAAENQGNQFPQSKSAESNQSSGVSKVNDSSQQPCQAT</sequence>
<protein>
    <submittedName>
        <fullName evidence="2">Uncharacterized protein</fullName>
    </submittedName>
</protein>
<dbReference type="InterPro" id="IPR018247">
    <property type="entry name" value="EF_Hand_1_Ca_BS"/>
</dbReference>
<feature type="compositionally biased region" description="Gly residues" evidence="1">
    <location>
        <begin position="62"/>
        <end position="72"/>
    </location>
</feature>
<evidence type="ECO:0000313" key="2">
    <source>
        <dbReference type="EMBL" id="CAL4089642.1"/>
    </source>
</evidence>
<evidence type="ECO:0000313" key="3">
    <source>
        <dbReference type="Proteomes" id="UP001497623"/>
    </source>
</evidence>
<proteinExistence type="predicted"/>
<dbReference type="AlphaFoldDB" id="A0AAV2QKE9"/>
<dbReference type="EMBL" id="CAXKWB010008103">
    <property type="protein sequence ID" value="CAL4089642.1"/>
    <property type="molecule type" value="Genomic_DNA"/>
</dbReference>